<keyword evidence="2" id="KW-1133">Transmembrane helix</keyword>
<evidence type="ECO:0000256" key="1">
    <source>
        <dbReference type="SAM" id="Coils"/>
    </source>
</evidence>
<gene>
    <name evidence="3" type="ORF">C6N75_01455</name>
</gene>
<reference evidence="3 4" key="1">
    <citation type="submission" date="2018-03" db="EMBL/GenBank/DDBJ databases">
        <title>Novel Streptomyces sp. from soil.</title>
        <authorList>
            <person name="Tan G.Y.A."/>
            <person name="Lee Z.Y."/>
        </authorList>
    </citation>
    <scope>NUCLEOTIDE SEQUENCE [LARGE SCALE GENOMIC DNA]</scope>
    <source>
        <strain evidence="3 4">ST5x</strain>
    </source>
</reference>
<sequence length="257" mass="28237">MSAMADAAALYALIGAVGGAVVGAGGAVLGPLLLHRRQAAERRETLLRQEERERAQQRREDDLLRRQQEFDLRVAEADRRVAAEREEAAETRARQSAVTDRLRLMRSTTRAWHLLLDDTLGELMRDRPVDHEEFSREWRAARNAVNDAFDAALHDGLWFAHSRAVGTLMGRGSMLQAIRRNDHGVDVTTLGEALSSATYAVTQCVEAGSPLPEELLAQAQAELRQLRVARESLGAHIVGRLAALGVEVERPGQGSAP</sequence>
<dbReference type="AlphaFoldDB" id="A0A2S9Q2M1"/>
<proteinExistence type="predicted"/>
<keyword evidence="2" id="KW-0812">Transmembrane</keyword>
<accession>A0A2S9Q2M1</accession>
<evidence type="ECO:0000313" key="4">
    <source>
        <dbReference type="Proteomes" id="UP000239322"/>
    </source>
</evidence>
<dbReference type="Proteomes" id="UP000239322">
    <property type="component" value="Unassembled WGS sequence"/>
</dbReference>
<name>A0A2S9Q2M1_9ACTN</name>
<keyword evidence="1" id="KW-0175">Coiled coil</keyword>
<evidence type="ECO:0000256" key="2">
    <source>
        <dbReference type="SAM" id="Phobius"/>
    </source>
</evidence>
<feature type="transmembrane region" description="Helical" evidence="2">
    <location>
        <begin position="12"/>
        <end position="34"/>
    </location>
</feature>
<comment type="caution">
    <text evidence="3">The sequence shown here is derived from an EMBL/GenBank/DDBJ whole genome shotgun (WGS) entry which is preliminary data.</text>
</comment>
<keyword evidence="4" id="KW-1185">Reference proteome</keyword>
<organism evidence="3 4">
    <name type="scientific">Streptomyces solincola</name>
    <dbReference type="NCBI Taxonomy" id="2100817"/>
    <lineage>
        <taxon>Bacteria</taxon>
        <taxon>Bacillati</taxon>
        <taxon>Actinomycetota</taxon>
        <taxon>Actinomycetes</taxon>
        <taxon>Kitasatosporales</taxon>
        <taxon>Streptomycetaceae</taxon>
        <taxon>Streptomyces</taxon>
    </lineage>
</organism>
<protein>
    <submittedName>
        <fullName evidence="3">Uncharacterized protein</fullName>
    </submittedName>
</protein>
<evidence type="ECO:0000313" key="3">
    <source>
        <dbReference type="EMBL" id="PRH80924.1"/>
    </source>
</evidence>
<feature type="coiled-coil region" evidence="1">
    <location>
        <begin position="36"/>
        <end position="94"/>
    </location>
</feature>
<keyword evidence="2" id="KW-0472">Membrane</keyword>
<dbReference type="EMBL" id="PVLV01000019">
    <property type="protein sequence ID" value="PRH80924.1"/>
    <property type="molecule type" value="Genomic_DNA"/>
</dbReference>